<dbReference type="AlphaFoldDB" id="A0A8T3A2Z5"/>
<dbReference type="Proteomes" id="UP000829196">
    <property type="component" value="Unassembled WGS sequence"/>
</dbReference>
<comment type="caution">
    <text evidence="1">The sequence shown here is derived from an EMBL/GenBank/DDBJ whole genome shotgun (WGS) entry which is preliminary data.</text>
</comment>
<dbReference type="PANTHER" id="PTHR46238:SF8">
    <property type="entry name" value="ENDONUCLEASE_EXONUCLEASE_PHOSPHATASE DOMAIN-CONTAINING PROTEIN"/>
    <property type="match status" value="1"/>
</dbReference>
<accession>A0A8T3A2Z5</accession>
<protein>
    <recommendedName>
        <fullName evidence="3">Ataxia telangiectasia mutated family protein</fullName>
    </recommendedName>
</protein>
<dbReference type="EMBL" id="JAGYWB010000019">
    <property type="protein sequence ID" value="KAI0488726.1"/>
    <property type="molecule type" value="Genomic_DNA"/>
</dbReference>
<proteinExistence type="predicted"/>
<reference evidence="1" key="1">
    <citation type="journal article" date="2022" name="Front. Genet.">
        <title>Chromosome-Scale Assembly of the Dendrobium nobile Genome Provides Insights Into the Molecular Mechanism of the Biosynthesis of the Medicinal Active Ingredient of Dendrobium.</title>
        <authorList>
            <person name="Xu Q."/>
            <person name="Niu S.-C."/>
            <person name="Li K.-L."/>
            <person name="Zheng P.-J."/>
            <person name="Zhang X.-J."/>
            <person name="Jia Y."/>
            <person name="Liu Y."/>
            <person name="Niu Y.-X."/>
            <person name="Yu L.-H."/>
            <person name="Chen D.-F."/>
            <person name="Zhang G.-Q."/>
        </authorList>
    </citation>
    <scope>NUCLEOTIDE SEQUENCE</scope>
    <source>
        <tissue evidence="1">Leaf</tissue>
    </source>
</reference>
<dbReference type="PANTHER" id="PTHR46238">
    <property type="entry name" value="REVERSE TRANSCRIPTASE DOMAIN-CONTAINING PROTEIN"/>
    <property type="match status" value="1"/>
</dbReference>
<name>A0A8T3A2Z5_DENNO</name>
<organism evidence="1 2">
    <name type="scientific">Dendrobium nobile</name>
    <name type="common">Orchid</name>
    <dbReference type="NCBI Taxonomy" id="94219"/>
    <lineage>
        <taxon>Eukaryota</taxon>
        <taxon>Viridiplantae</taxon>
        <taxon>Streptophyta</taxon>
        <taxon>Embryophyta</taxon>
        <taxon>Tracheophyta</taxon>
        <taxon>Spermatophyta</taxon>
        <taxon>Magnoliopsida</taxon>
        <taxon>Liliopsida</taxon>
        <taxon>Asparagales</taxon>
        <taxon>Orchidaceae</taxon>
        <taxon>Epidendroideae</taxon>
        <taxon>Malaxideae</taxon>
        <taxon>Dendrobiinae</taxon>
        <taxon>Dendrobium</taxon>
    </lineage>
</organism>
<keyword evidence="2" id="KW-1185">Reference proteome</keyword>
<evidence type="ECO:0008006" key="3">
    <source>
        <dbReference type="Google" id="ProtNLM"/>
    </source>
</evidence>
<sequence length="157" mass="18302">MEISIDDNRGLLVVALTSAASSDRRPFGAESWPLKEKHNTKLSVAEMRMLRWMSGFTLRDTIRNEHIREKVGVAPVEDKIRESRLRWFGHIKWRPSNDPINTPPLLHLYHLPRSKSLLLANKWKSGKQLRKWSRRRILLSPLIAPFISKSVEGYRGR</sequence>
<evidence type="ECO:0000313" key="2">
    <source>
        <dbReference type="Proteomes" id="UP000829196"/>
    </source>
</evidence>
<evidence type="ECO:0000313" key="1">
    <source>
        <dbReference type="EMBL" id="KAI0488726.1"/>
    </source>
</evidence>
<gene>
    <name evidence="1" type="ORF">KFK09_028565</name>
</gene>